<name>A0A1Y5FA75_9BACT</name>
<evidence type="ECO:0000313" key="2">
    <source>
        <dbReference type="Proteomes" id="UP000196531"/>
    </source>
</evidence>
<dbReference type="EMBL" id="MAAO01000006">
    <property type="protein sequence ID" value="OUR96401.1"/>
    <property type="molecule type" value="Genomic_DNA"/>
</dbReference>
<sequence>MHNNSLILKEEFWTFLTCLENLQEVMPLKDFLDTAEINENFFTDSVSFLQNLNYFVEISEIEGKRFIRPIKSDQMISLQLTFKEWLAFQAHFPKMEEESGTFHHEVLRDKLCEVEEEYSHHDLFKAIHDEEKRFELLENIDFKHRNFLKKTEESMKRGFVLSLSLHDGRGIDFYAHKAVFIEGDLCLVGEDCDDRCLIYFNILEIEKMNVDLDLKYRPNYSSIEINDFIAAIRAVSDLEERLVLKIVSSETVDLRPAYQFLGNPYVTTNMNGDLIWAASVEACDELFEWLLSIKEHVEILDPSSLKKKYLEFCEQKLEHLEEDFKKAG</sequence>
<dbReference type="Proteomes" id="UP000196531">
    <property type="component" value="Unassembled WGS sequence"/>
</dbReference>
<proteinExistence type="predicted"/>
<evidence type="ECO:0000313" key="1">
    <source>
        <dbReference type="EMBL" id="OUR96401.1"/>
    </source>
</evidence>
<accession>A0A1Y5FA75</accession>
<reference evidence="2" key="1">
    <citation type="journal article" date="2017" name="Proc. Natl. Acad. Sci. U.S.A.">
        <title>Simulation of Deepwater Horizon oil plume reveals substrate specialization within a complex community of hydrocarbon-degraders.</title>
        <authorList>
            <person name="Hu P."/>
            <person name="Dubinsky E.A."/>
            <person name="Probst A.J."/>
            <person name="Wang J."/>
            <person name="Sieber C.M.K."/>
            <person name="Tom L.M."/>
            <person name="Gardinali P."/>
            <person name="Banfield J.F."/>
            <person name="Atlas R.M."/>
            <person name="Andersen G.L."/>
        </authorList>
    </citation>
    <scope>NUCLEOTIDE SEQUENCE [LARGE SCALE GENOMIC DNA]</scope>
</reference>
<organism evidence="1 2">
    <name type="scientific">Halobacteriovorax marinus</name>
    <dbReference type="NCBI Taxonomy" id="97084"/>
    <lineage>
        <taxon>Bacteria</taxon>
        <taxon>Pseudomonadati</taxon>
        <taxon>Bdellovibrionota</taxon>
        <taxon>Bacteriovoracia</taxon>
        <taxon>Bacteriovoracales</taxon>
        <taxon>Halobacteriovoraceae</taxon>
        <taxon>Halobacteriovorax</taxon>
    </lineage>
</organism>
<protein>
    <submittedName>
        <fullName evidence="1">Uncharacterized protein</fullName>
    </submittedName>
</protein>
<dbReference type="AlphaFoldDB" id="A0A1Y5FA75"/>
<gene>
    <name evidence="1" type="ORF">A9Q84_08600</name>
</gene>
<comment type="caution">
    <text evidence="1">The sequence shown here is derived from an EMBL/GenBank/DDBJ whole genome shotgun (WGS) entry which is preliminary data.</text>
</comment>